<feature type="domain" description="EAL" evidence="3">
    <location>
        <begin position="555"/>
        <end position="808"/>
    </location>
</feature>
<dbReference type="CDD" id="cd01948">
    <property type="entry name" value="EAL"/>
    <property type="match status" value="1"/>
</dbReference>
<name>A0A7V4XQZ4_9BACT</name>
<dbReference type="Gene3D" id="3.30.450.20">
    <property type="entry name" value="PAS domain"/>
    <property type="match status" value="1"/>
</dbReference>
<dbReference type="FunFam" id="3.30.70.270:FF:000001">
    <property type="entry name" value="Diguanylate cyclase domain protein"/>
    <property type="match status" value="1"/>
</dbReference>
<keyword evidence="1" id="KW-1133">Transmembrane helix</keyword>
<feature type="transmembrane region" description="Helical" evidence="1">
    <location>
        <begin position="200"/>
        <end position="222"/>
    </location>
</feature>
<feature type="transmembrane region" description="Helical" evidence="1">
    <location>
        <begin position="167"/>
        <end position="188"/>
    </location>
</feature>
<dbReference type="PROSITE" id="PS50887">
    <property type="entry name" value="GGDEF"/>
    <property type="match status" value="1"/>
</dbReference>
<dbReference type="InterPro" id="IPR052155">
    <property type="entry name" value="Biofilm_reg_signaling"/>
</dbReference>
<accession>A0A7V4XQZ4</accession>
<feature type="transmembrane region" description="Helical" evidence="1">
    <location>
        <begin position="62"/>
        <end position="80"/>
    </location>
</feature>
<sequence>MRVKKLMQESLLDILIVGLLVLVFAVIQHRRSMPRIRYWTLGWIFILLHFTVQVVVQDVAWQSVLGVSALLLGGCSFLIASSDAIHEPGEAMLAAALLSVPSIAYLCLTVYGVSTVPVLVAVALVGQLCMIYVWLRYWGTDRSIVRGNMLIAIVILLWIVYEIRTGQAILGVYGTLTEVFAINAWFYWRDFRRASAGVMTAVLGLLAWALVFPAALVVSEWWPHLQVSGELWNIPKYFVEFGMILTLLEEEIQAANRTSQDYRVLFENNPSPMWIYDLETLRFLRVNDAAQHIYGYSEEEFRQMTLLDIRPQEEVPRMLEDVGLERVEMVFSGPWTHLHKDGKQSKVEVAAHTIHFNGRMARFCLVVDVTEREELHRQLLYQAHHDLLTGLPNRLLLKDRMHQTLTRASRQDRRVAFICIDLDRFKQINDNYGHLVGDQCLKLVAERLRLRLRGEDTIARSGGEEFVAVLGELKNRQDAYRVAEDLLYVFHEPFIVEGYRLELPASIGVALYPDDGTEASDLWRNADIAMYRSKKSGGNRFTFVSDEISSAAAEANDLELMMRTALKEGGFEVYYQPQYLADGQLCGMEALLRLHHPKNGMILTDRFIPIAEDSGLIMPIGNWVLEEVARQFMDWSRAGLPQVRIAVNVSPLQFMHSDFLGHVQRVLARSGMPAELLELEVTETTVMRNIEEIARQMRELAALGVHFSVDDFGTGYSSLRHLHQLPIKTLKVDRSFVERITETNGTHSIVQAILSLAHSLGMQVVAEGVERKDQVELLKALQCDMFQGYLFSYPLEAGAIPPLLETQTAKVGDS</sequence>
<evidence type="ECO:0000259" key="4">
    <source>
        <dbReference type="PROSITE" id="PS50887"/>
    </source>
</evidence>
<evidence type="ECO:0000313" key="5">
    <source>
        <dbReference type="EMBL" id="HGY93381.1"/>
    </source>
</evidence>
<keyword evidence="1" id="KW-0812">Transmembrane</keyword>
<dbReference type="PANTHER" id="PTHR44757">
    <property type="entry name" value="DIGUANYLATE CYCLASE DGCP"/>
    <property type="match status" value="1"/>
</dbReference>
<dbReference type="InterPro" id="IPR000014">
    <property type="entry name" value="PAS"/>
</dbReference>
<proteinExistence type="predicted"/>
<dbReference type="InterPro" id="IPR035965">
    <property type="entry name" value="PAS-like_dom_sf"/>
</dbReference>
<dbReference type="NCBIfam" id="TIGR00229">
    <property type="entry name" value="sensory_box"/>
    <property type="match status" value="1"/>
</dbReference>
<organism evidence="5">
    <name type="scientific">Acidobacterium capsulatum</name>
    <dbReference type="NCBI Taxonomy" id="33075"/>
    <lineage>
        <taxon>Bacteria</taxon>
        <taxon>Pseudomonadati</taxon>
        <taxon>Acidobacteriota</taxon>
        <taxon>Terriglobia</taxon>
        <taxon>Terriglobales</taxon>
        <taxon>Acidobacteriaceae</taxon>
        <taxon>Acidobacterium</taxon>
    </lineage>
</organism>
<dbReference type="SUPFAM" id="SSF141868">
    <property type="entry name" value="EAL domain-like"/>
    <property type="match status" value="1"/>
</dbReference>
<dbReference type="InterPro" id="IPR000160">
    <property type="entry name" value="GGDEF_dom"/>
</dbReference>
<dbReference type="PROSITE" id="PS50883">
    <property type="entry name" value="EAL"/>
    <property type="match status" value="1"/>
</dbReference>
<keyword evidence="1" id="KW-0472">Membrane</keyword>
<dbReference type="Gene3D" id="3.20.20.450">
    <property type="entry name" value="EAL domain"/>
    <property type="match status" value="1"/>
</dbReference>
<dbReference type="GO" id="GO:0003824">
    <property type="term" value="F:catalytic activity"/>
    <property type="evidence" value="ECO:0007669"/>
    <property type="project" value="UniProtKB-ARBA"/>
</dbReference>
<dbReference type="Pfam" id="PF00563">
    <property type="entry name" value="EAL"/>
    <property type="match status" value="1"/>
</dbReference>
<feature type="transmembrane region" description="Helical" evidence="1">
    <location>
        <begin position="144"/>
        <end position="161"/>
    </location>
</feature>
<feature type="transmembrane region" description="Helical" evidence="1">
    <location>
        <begin position="38"/>
        <end position="56"/>
    </location>
</feature>
<feature type="domain" description="GGDEF" evidence="4">
    <location>
        <begin position="413"/>
        <end position="546"/>
    </location>
</feature>
<dbReference type="AlphaFoldDB" id="A0A7V4XQZ4"/>
<dbReference type="CDD" id="cd00130">
    <property type="entry name" value="PAS"/>
    <property type="match status" value="1"/>
</dbReference>
<dbReference type="NCBIfam" id="TIGR00254">
    <property type="entry name" value="GGDEF"/>
    <property type="match status" value="1"/>
</dbReference>
<feature type="transmembrane region" description="Helical" evidence="1">
    <location>
        <begin position="118"/>
        <end position="137"/>
    </location>
</feature>
<dbReference type="PROSITE" id="PS50112">
    <property type="entry name" value="PAS"/>
    <property type="match status" value="1"/>
</dbReference>
<feature type="transmembrane region" description="Helical" evidence="1">
    <location>
        <begin position="6"/>
        <end position="26"/>
    </location>
</feature>
<evidence type="ECO:0000259" key="3">
    <source>
        <dbReference type="PROSITE" id="PS50883"/>
    </source>
</evidence>
<dbReference type="SMART" id="SM00267">
    <property type="entry name" value="GGDEF"/>
    <property type="match status" value="1"/>
</dbReference>
<reference evidence="5" key="1">
    <citation type="journal article" date="2020" name="mSystems">
        <title>Genome- and Community-Level Interaction Insights into Carbon Utilization and Element Cycling Functions of Hydrothermarchaeota in Hydrothermal Sediment.</title>
        <authorList>
            <person name="Zhou Z."/>
            <person name="Liu Y."/>
            <person name="Xu W."/>
            <person name="Pan J."/>
            <person name="Luo Z.H."/>
            <person name="Li M."/>
        </authorList>
    </citation>
    <scope>NUCLEOTIDE SEQUENCE [LARGE SCALE GENOMIC DNA]</scope>
    <source>
        <strain evidence="5">SpSt-855</strain>
    </source>
</reference>
<evidence type="ECO:0000256" key="1">
    <source>
        <dbReference type="SAM" id="Phobius"/>
    </source>
</evidence>
<dbReference type="EMBL" id="DTKL01000013">
    <property type="protein sequence ID" value="HGY93381.1"/>
    <property type="molecule type" value="Genomic_DNA"/>
</dbReference>
<dbReference type="Pfam" id="PF13188">
    <property type="entry name" value="PAS_8"/>
    <property type="match status" value="1"/>
</dbReference>
<dbReference type="SMART" id="SM00091">
    <property type="entry name" value="PAS"/>
    <property type="match status" value="1"/>
</dbReference>
<comment type="caution">
    <text evidence="5">The sequence shown here is derived from an EMBL/GenBank/DDBJ whole genome shotgun (WGS) entry which is preliminary data.</text>
</comment>
<dbReference type="CDD" id="cd01949">
    <property type="entry name" value="GGDEF"/>
    <property type="match status" value="1"/>
</dbReference>
<dbReference type="InterPro" id="IPR035919">
    <property type="entry name" value="EAL_sf"/>
</dbReference>
<dbReference type="SUPFAM" id="SSF55073">
    <property type="entry name" value="Nucleotide cyclase"/>
    <property type="match status" value="1"/>
</dbReference>
<protein>
    <submittedName>
        <fullName evidence="5">EAL domain-containing protein</fullName>
    </submittedName>
</protein>
<dbReference type="PANTHER" id="PTHR44757:SF2">
    <property type="entry name" value="BIOFILM ARCHITECTURE MAINTENANCE PROTEIN MBAA"/>
    <property type="match status" value="1"/>
</dbReference>
<dbReference type="Gene3D" id="3.30.70.270">
    <property type="match status" value="1"/>
</dbReference>
<dbReference type="InterPro" id="IPR043128">
    <property type="entry name" value="Rev_trsase/Diguanyl_cyclase"/>
</dbReference>
<dbReference type="Pfam" id="PF00990">
    <property type="entry name" value="GGDEF"/>
    <property type="match status" value="1"/>
</dbReference>
<dbReference type="SUPFAM" id="SSF55785">
    <property type="entry name" value="PYP-like sensor domain (PAS domain)"/>
    <property type="match status" value="1"/>
</dbReference>
<feature type="transmembrane region" description="Helical" evidence="1">
    <location>
        <begin position="92"/>
        <end position="112"/>
    </location>
</feature>
<dbReference type="InterPro" id="IPR001633">
    <property type="entry name" value="EAL_dom"/>
</dbReference>
<dbReference type="SMART" id="SM00052">
    <property type="entry name" value="EAL"/>
    <property type="match status" value="1"/>
</dbReference>
<feature type="domain" description="PAS" evidence="2">
    <location>
        <begin position="258"/>
        <end position="301"/>
    </location>
</feature>
<evidence type="ECO:0000259" key="2">
    <source>
        <dbReference type="PROSITE" id="PS50112"/>
    </source>
</evidence>
<dbReference type="InterPro" id="IPR029787">
    <property type="entry name" value="Nucleotide_cyclase"/>
</dbReference>
<gene>
    <name evidence="5" type="ORF">ENW50_01625</name>
</gene>